<proteinExistence type="predicted"/>
<evidence type="ECO:0008006" key="3">
    <source>
        <dbReference type="Google" id="ProtNLM"/>
    </source>
</evidence>
<evidence type="ECO:0000313" key="2">
    <source>
        <dbReference type="Proteomes" id="UP001159363"/>
    </source>
</evidence>
<dbReference type="Proteomes" id="UP001159363">
    <property type="component" value="Chromosome X"/>
</dbReference>
<reference evidence="1 2" key="1">
    <citation type="submission" date="2023-02" db="EMBL/GenBank/DDBJ databases">
        <title>LHISI_Scaffold_Assembly.</title>
        <authorList>
            <person name="Stuart O.P."/>
            <person name="Cleave R."/>
            <person name="Magrath M.J.L."/>
            <person name="Mikheyev A.S."/>
        </authorList>
    </citation>
    <scope>NUCLEOTIDE SEQUENCE [LARGE SCALE GENOMIC DNA]</scope>
    <source>
        <strain evidence="1">Daus_M_001</strain>
        <tissue evidence="1">Leg muscle</tissue>
    </source>
</reference>
<organism evidence="1 2">
    <name type="scientific">Dryococelus australis</name>
    <dbReference type="NCBI Taxonomy" id="614101"/>
    <lineage>
        <taxon>Eukaryota</taxon>
        <taxon>Metazoa</taxon>
        <taxon>Ecdysozoa</taxon>
        <taxon>Arthropoda</taxon>
        <taxon>Hexapoda</taxon>
        <taxon>Insecta</taxon>
        <taxon>Pterygota</taxon>
        <taxon>Neoptera</taxon>
        <taxon>Polyneoptera</taxon>
        <taxon>Phasmatodea</taxon>
        <taxon>Verophasmatodea</taxon>
        <taxon>Anareolatae</taxon>
        <taxon>Phasmatidae</taxon>
        <taxon>Eurycanthinae</taxon>
        <taxon>Dryococelus</taxon>
    </lineage>
</organism>
<evidence type="ECO:0000313" key="1">
    <source>
        <dbReference type="EMBL" id="KAJ8884794.1"/>
    </source>
</evidence>
<keyword evidence="2" id="KW-1185">Reference proteome</keyword>
<comment type="caution">
    <text evidence="1">The sequence shown here is derived from an EMBL/GenBank/DDBJ whole genome shotgun (WGS) entry which is preliminary data.</text>
</comment>
<feature type="non-terminal residue" evidence="1">
    <location>
        <position position="120"/>
    </location>
</feature>
<gene>
    <name evidence="1" type="ORF">PR048_010990</name>
</gene>
<name>A0ABQ9HKC2_9NEOP</name>
<accession>A0ABQ9HKC2</accession>
<protein>
    <recommendedName>
        <fullName evidence="3">DDE Tnp4 domain-containing protein</fullName>
    </recommendedName>
</protein>
<dbReference type="EMBL" id="JARBHB010000004">
    <property type="protein sequence ID" value="KAJ8884794.1"/>
    <property type="molecule type" value="Genomic_DNA"/>
</dbReference>
<sequence>MPETKGEWLHVADVCGCHSNFPHCLGSVDGRICVLEAPINSEVTSSTTSQHLVLYCVLFVDVGCQGRISDATFTWKLCNGSLEFPDLCVLSGGGTRLPYVFVADNAFPLHEHREKCFINS</sequence>